<dbReference type="EMBL" id="CP058579">
    <property type="protein sequence ID" value="QLG63051.1"/>
    <property type="molecule type" value="Genomic_DNA"/>
</dbReference>
<keyword evidence="2" id="KW-1185">Reference proteome</keyword>
<dbReference type="SUPFAM" id="SSF47598">
    <property type="entry name" value="Ribbon-helix-helix"/>
    <property type="match status" value="1"/>
</dbReference>
<dbReference type="InterPro" id="IPR053842">
    <property type="entry name" value="NikA-like"/>
</dbReference>
<dbReference type="GeneID" id="56038883"/>
<dbReference type="Pfam" id="PF21983">
    <property type="entry name" value="NikA-like"/>
    <property type="match status" value="1"/>
</dbReference>
<reference evidence="1 2" key="1">
    <citation type="submission" date="2020-06" db="EMBL/GenBank/DDBJ databases">
        <title>NJ-3-1, isolated from saline soil.</title>
        <authorList>
            <person name="Cui H.L."/>
            <person name="Shi X."/>
        </authorList>
    </citation>
    <scope>NUCLEOTIDE SEQUENCE [LARGE SCALE GENOMIC DNA]</scope>
    <source>
        <strain evidence="1 2">NJ-3-1</strain>
    </source>
</reference>
<evidence type="ECO:0000313" key="2">
    <source>
        <dbReference type="Proteomes" id="UP000509626"/>
    </source>
</evidence>
<dbReference type="Proteomes" id="UP000509626">
    <property type="component" value="Chromosome"/>
</dbReference>
<dbReference type="GO" id="GO:0006355">
    <property type="term" value="P:regulation of DNA-templated transcription"/>
    <property type="evidence" value="ECO:0007669"/>
    <property type="project" value="InterPro"/>
</dbReference>
<gene>
    <name evidence="1" type="ORF">HUG12_15450</name>
</gene>
<accession>A0A7D5LC53</accession>
<dbReference type="AlphaFoldDB" id="A0A7D5LC53"/>
<evidence type="ECO:0008006" key="3">
    <source>
        <dbReference type="Google" id="ProtNLM"/>
    </source>
</evidence>
<dbReference type="InterPro" id="IPR010985">
    <property type="entry name" value="Ribbon_hlx_hlx"/>
</dbReference>
<dbReference type="RefSeq" id="WP_179269636.1">
    <property type="nucleotide sequence ID" value="NZ_CP058579.1"/>
</dbReference>
<name>A0A7D5LC53_9EURY</name>
<protein>
    <recommendedName>
        <fullName evidence="3">Ribbon-helix-helix protein, copG family</fullName>
    </recommendedName>
</protein>
<dbReference type="Gene3D" id="1.10.1220.10">
    <property type="entry name" value="Met repressor-like"/>
    <property type="match status" value="1"/>
</dbReference>
<evidence type="ECO:0000313" key="1">
    <source>
        <dbReference type="EMBL" id="QLG63051.1"/>
    </source>
</evidence>
<organism evidence="1 2">
    <name type="scientific">Halorarum salinum</name>
    <dbReference type="NCBI Taxonomy" id="2743089"/>
    <lineage>
        <taxon>Archaea</taxon>
        <taxon>Methanobacteriati</taxon>
        <taxon>Methanobacteriota</taxon>
        <taxon>Stenosarchaea group</taxon>
        <taxon>Halobacteria</taxon>
        <taxon>Halobacteriales</taxon>
        <taxon>Haloferacaceae</taxon>
        <taxon>Halorarum</taxon>
    </lineage>
</organism>
<dbReference type="KEGG" id="halu:HUG12_15450"/>
<sequence>MERTERLSTSVTEETKQRFRIRAAQKGMNMSEYLRELVLQDIDDGDEEGNANQAKMAQTAD</sequence>
<proteinExistence type="predicted"/>
<dbReference type="InterPro" id="IPR013321">
    <property type="entry name" value="Arc_rbn_hlx_hlx"/>
</dbReference>